<evidence type="ECO:0000313" key="5">
    <source>
        <dbReference type="Proteomes" id="UP000248688"/>
    </source>
</evidence>
<keyword evidence="5" id="KW-1185">Reference proteome</keyword>
<dbReference type="Pfam" id="PF16344">
    <property type="entry name" value="FecR_C"/>
    <property type="match status" value="1"/>
</dbReference>
<keyword evidence="1" id="KW-0812">Transmembrane</keyword>
<dbReference type="Gene3D" id="2.60.120.1440">
    <property type="match status" value="1"/>
</dbReference>
<proteinExistence type="predicted"/>
<dbReference type="InterPro" id="IPR032508">
    <property type="entry name" value="FecR_C"/>
</dbReference>
<dbReference type="Pfam" id="PF04773">
    <property type="entry name" value="FecR"/>
    <property type="match status" value="1"/>
</dbReference>
<evidence type="ECO:0000259" key="2">
    <source>
        <dbReference type="Pfam" id="PF04773"/>
    </source>
</evidence>
<dbReference type="GO" id="GO:0016989">
    <property type="term" value="F:sigma factor antagonist activity"/>
    <property type="evidence" value="ECO:0007669"/>
    <property type="project" value="TreeGrafter"/>
</dbReference>
<dbReference type="KEGG" id="est:DN752_22610"/>
<reference evidence="4 5" key="1">
    <citation type="submission" date="2018-06" db="EMBL/GenBank/DDBJ databases">
        <title>Echinicola strongylocentroti sp. nov., isolated from a sea urchin Strongylocentrotus intermedius.</title>
        <authorList>
            <person name="Bae S.S."/>
        </authorList>
    </citation>
    <scope>NUCLEOTIDE SEQUENCE [LARGE SCALE GENOMIC DNA]</scope>
    <source>
        <strain evidence="4 5">MEBiC08714</strain>
    </source>
</reference>
<dbReference type="PANTHER" id="PTHR30273:SF2">
    <property type="entry name" value="PROTEIN FECR"/>
    <property type="match status" value="1"/>
</dbReference>
<dbReference type="InterPro" id="IPR012373">
    <property type="entry name" value="Ferrdict_sens_TM"/>
</dbReference>
<dbReference type="EMBL" id="CP030041">
    <property type="protein sequence ID" value="AWW32711.1"/>
    <property type="molecule type" value="Genomic_DNA"/>
</dbReference>
<keyword evidence="1" id="KW-0472">Membrane</keyword>
<dbReference type="InterPro" id="IPR006860">
    <property type="entry name" value="FecR"/>
</dbReference>
<organism evidence="4 5">
    <name type="scientific">Echinicola strongylocentroti</name>
    <dbReference type="NCBI Taxonomy" id="1795355"/>
    <lineage>
        <taxon>Bacteria</taxon>
        <taxon>Pseudomonadati</taxon>
        <taxon>Bacteroidota</taxon>
        <taxon>Cytophagia</taxon>
        <taxon>Cytophagales</taxon>
        <taxon>Cyclobacteriaceae</taxon>
        <taxon>Echinicola</taxon>
    </lineage>
</organism>
<dbReference type="AlphaFoldDB" id="A0A2Z4INL8"/>
<accession>A0A2Z4INL8</accession>
<evidence type="ECO:0000256" key="1">
    <source>
        <dbReference type="SAM" id="Phobius"/>
    </source>
</evidence>
<dbReference type="Proteomes" id="UP000248688">
    <property type="component" value="Chromosome"/>
</dbReference>
<gene>
    <name evidence="4" type="ORF">DN752_22610</name>
</gene>
<dbReference type="Gene3D" id="3.55.50.30">
    <property type="match status" value="1"/>
</dbReference>
<dbReference type="PIRSF" id="PIRSF018266">
    <property type="entry name" value="FecR"/>
    <property type="match status" value="1"/>
</dbReference>
<evidence type="ECO:0000259" key="3">
    <source>
        <dbReference type="Pfam" id="PF16344"/>
    </source>
</evidence>
<dbReference type="RefSeq" id="WP_112786083.1">
    <property type="nucleotide sequence ID" value="NZ_CP030041.1"/>
</dbReference>
<dbReference type="OrthoDB" id="1452822at2"/>
<feature type="transmembrane region" description="Helical" evidence="1">
    <location>
        <begin position="78"/>
        <end position="100"/>
    </location>
</feature>
<protein>
    <submittedName>
        <fullName evidence="4">Anti-sigma factor</fullName>
    </submittedName>
</protein>
<evidence type="ECO:0000313" key="4">
    <source>
        <dbReference type="EMBL" id="AWW32711.1"/>
    </source>
</evidence>
<name>A0A2Z4INL8_9BACT</name>
<keyword evidence="1" id="KW-1133">Transmembrane helix</keyword>
<feature type="domain" description="FecR protein" evidence="2">
    <location>
        <begin position="164"/>
        <end position="259"/>
    </location>
</feature>
<feature type="domain" description="Protein FecR C-terminal" evidence="3">
    <location>
        <begin position="306"/>
        <end position="374"/>
    </location>
</feature>
<dbReference type="PANTHER" id="PTHR30273">
    <property type="entry name" value="PERIPLASMIC SIGNAL SENSOR AND SIGMA FACTOR ACTIVATOR FECR-RELATED"/>
    <property type="match status" value="1"/>
</dbReference>
<sequence>MEEKITKLIIGTISDTELRELQEWMQDPDNRAMVQERLAEAQDVNLAFLDDDVDQAFRDTMKQIRQTEQPGKRKGLHWFKYGVAAVLIVGLSFLLQQFYFENDHPIPLPEGAITLDLGDGRIQVLQPGESKVVKDNQDEMIVRLEEEGLDYSGAYSGEELVYNTLNVPNGKTIQVILSDGSKVNLNAGSSLRYPVNFSASESREVFLTGEAYFSVAKNKEKAFLVHTQGVEVKVYGTAFNVSSYKENEDVEVVLIEGAVGLQKEGGKQEDEVRLIPGQRGAYNSTDKNIQVDEVNTGIYTAWLKGELIFRDQTFNQILKKLERNYNIDIQNNNEELGREKFNASFGKVGIEEVLEYFNETHAINYSIDNNKVIIN</sequence>